<dbReference type="PANTHER" id="PTHR19959:SF119">
    <property type="entry name" value="FUNGAL LIPASE-LIKE DOMAIN-CONTAINING PROTEIN"/>
    <property type="match status" value="1"/>
</dbReference>
<gene>
    <name evidence="2" type="ORF">M408DRAFT_27643</name>
</gene>
<dbReference type="Proteomes" id="UP000054097">
    <property type="component" value="Unassembled WGS sequence"/>
</dbReference>
<dbReference type="PANTHER" id="PTHR19959">
    <property type="entry name" value="KINESIN LIGHT CHAIN"/>
    <property type="match status" value="1"/>
</dbReference>
<accession>A0A0C2WBA0</accession>
<reference evidence="3" key="2">
    <citation type="submission" date="2015-01" db="EMBL/GenBank/DDBJ databases">
        <title>Evolutionary Origins and Diversification of the Mycorrhizal Mutualists.</title>
        <authorList>
            <consortium name="DOE Joint Genome Institute"/>
            <consortium name="Mycorrhizal Genomics Consortium"/>
            <person name="Kohler A."/>
            <person name="Kuo A."/>
            <person name="Nagy L.G."/>
            <person name="Floudas D."/>
            <person name="Copeland A."/>
            <person name="Barry K.W."/>
            <person name="Cichocki N."/>
            <person name="Veneault-Fourrey C."/>
            <person name="LaButti K."/>
            <person name="Lindquist E.A."/>
            <person name="Lipzen A."/>
            <person name="Lundell T."/>
            <person name="Morin E."/>
            <person name="Murat C."/>
            <person name="Riley R."/>
            <person name="Ohm R."/>
            <person name="Sun H."/>
            <person name="Tunlid A."/>
            <person name="Henrissat B."/>
            <person name="Grigoriev I.V."/>
            <person name="Hibbett D.S."/>
            <person name="Martin F."/>
        </authorList>
    </citation>
    <scope>NUCLEOTIDE SEQUENCE [LARGE SCALE GENOMIC DNA]</scope>
    <source>
        <strain evidence="3">MAFF 305830</strain>
    </source>
</reference>
<dbReference type="InterPro" id="IPR024983">
    <property type="entry name" value="CHAT_dom"/>
</dbReference>
<dbReference type="Pfam" id="PF12770">
    <property type="entry name" value="CHAT"/>
    <property type="match status" value="1"/>
</dbReference>
<dbReference type="OrthoDB" id="9991317at2759"/>
<dbReference type="EMBL" id="KN824333">
    <property type="protein sequence ID" value="KIM23683.1"/>
    <property type="molecule type" value="Genomic_DNA"/>
</dbReference>
<name>A0A0C2WBA0_SERVB</name>
<dbReference type="STRING" id="933852.A0A0C2WBA0"/>
<proteinExistence type="predicted"/>
<keyword evidence="3" id="KW-1185">Reference proteome</keyword>
<evidence type="ECO:0000313" key="3">
    <source>
        <dbReference type="Proteomes" id="UP000054097"/>
    </source>
</evidence>
<evidence type="ECO:0000259" key="1">
    <source>
        <dbReference type="Pfam" id="PF12770"/>
    </source>
</evidence>
<protein>
    <recommendedName>
        <fullName evidence="1">CHAT domain-containing protein</fullName>
    </recommendedName>
</protein>
<reference evidence="2 3" key="1">
    <citation type="submission" date="2014-04" db="EMBL/GenBank/DDBJ databases">
        <authorList>
            <consortium name="DOE Joint Genome Institute"/>
            <person name="Kuo A."/>
            <person name="Zuccaro A."/>
            <person name="Kohler A."/>
            <person name="Nagy L.G."/>
            <person name="Floudas D."/>
            <person name="Copeland A."/>
            <person name="Barry K.W."/>
            <person name="Cichocki N."/>
            <person name="Veneault-Fourrey C."/>
            <person name="LaButti K."/>
            <person name="Lindquist E.A."/>
            <person name="Lipzen A."/>
            <person name="Lundell T."/>
            <person name="Morin E."/>
            <person name="Murat C."/>
            <person name="Sun H."/>
            <person name="Tunlid A."/>
            <person name="Henrissat B."/>
            <person name="Grigoriev I.V."/>
            <person name="Hibbett D.S."/>
            <person name="Martin F."/>
            <person name="Nordberg H.P."/>
            <person name="Cantor M.N."/>
            <person name="Hua S.X."/>
        </authorList>
    </citation>
    <scope>NUCLEOTIDE SEQUENCE [LARGE SCALE GENOMIC DNA]</scope>
    <source>
        <strain evidence="2 3">MAFF 305830</strain>
    </source>
</reference>
<feature type="domain" description="CHAT" evidence="1">
    <location>
        <begin position="787"/>
        <end position="1003"/>
    </location>
</feature>
<organism evidence="2 3">
    <name type="scientific">Serendipita vermifera MAFF 305830</name>
    <dbReference type="NCBI Taxonomy" id="933852"/>
    <lineage>
        <taxon>Eukaryota</taxon>
        <taxon>Fungi</taxon>
        <taxon>Dikarya</taxon>
        <taxon>Basidiomycota</taxon>
        <taxon>Agaricomycotina</taxon>
        <taxon>Agaricomycetes</taxon>
        <taxon>Sebacinales</taxon>
        <taxon>Serendipitaceae</taxon>
        <taxon>Serendipita</taxon>
    </lineage>
</organism>
<sequence length="1003" mass="111150">MDEEICGETSLVLGDLRTGVWEMGGSLKTLQIGKGISLEIIAESTGREEEILLAELDTSDLSIWGEQAKQDFNYHEILECRSDSPVQMVMTCVAKISSLRKTSDDTVTCEPSIGSRISECTLDDSWREKEEQILSLGSLETSYAKLHRLTNPILHARGLNVIGCAYRQIYRENRQAVNLERAITIHEEAMQSTSEFDLRLAEHSRDLGEALLERFSLKGDVADIDRATTLCQNAVDVANDVDTHLYNWLNTLAGCHLSRFRQFGGEEVLNQAISLWNQATELIQDGDPQTYRIIGNLGTALLTRFEWSGNLDDLTQGIARQQEAVDLTPDGHPDKPGWFNNLGKAVQLRFQCLGDVEDLNKAVSFLQAAVDLTPDGHLDKPAWLNDLGSAIQSRFERLGDDEDLDKAILLKRVAVNLMPDDHHDRPIWINSLGIAIHSRFERLGDFEDLDNAILLKQAAVDLMPDVSGNAIQSRFEHLRNFEDLDKAISLKQAAVDLMPDGHPDKTLLLNDLGTAVESRFKCLGDIEDLNKTVLLLRAAVDLTPDGHPNKPDQLNNLGKAFASRFKFSHHLFDLQSAITSYSTAATSPTGPSILRFMAAYAWAGVSRRNGESSIAEFECAINLLLQVAWVGIPLQDQPAQLTETSDVVRLAVAVAVESQEYETAVQWADSFDELHNTDPELAKQLKDVSQQLEGSLSSSSFLEETGPVPLDDVAQKASTLAAAREKIIKQVRKIPGFELFLRPKTFDKLTPAAYEGPVAIINIHKLRCAGNYNSDAVGEKLSDYVVSSYTPTLTAILDQLPPEMTRDFQILTVAQPSTPDATKLPETEKEVKRVKEIAGGIRVRALINEEATTVQVLQAMKESNWIHLACHGVQDRKESLKSGFLLHDKILELSELIREPLPKTDFAFLSACQTAMGDEKVAEESVHLAAGMLFSGCKGVIATMWSIQDEDAPKVTEVVYNWMLKGGVPNRKEAARALHEAVKELRESGADFLSWVPFIHMGR</sequence>
<dbReference type="SUPFAM" id="SSF48452">
    <property type="entry name" value="TPR-like"/>
    <property type="match status" value="1"/>
</dbReference>
<dbReference type="HOGENOM" id="CLU_001305_0_3_1"/>
<dbReference type="AlphaFoldDB" id="A0A0C2WBA0"/>
<dbReference type="Gene3D" id="1.25.40.10">
    <property type="entry name" value="Tetratricopeptide repeat domain"/>
    <property type="match status" value="2"/>
</dbReference>
<dbReference type="InterPro" id="IPR011990">
    <property type="entry name" value="TPR-like_helical_dom_sf"/>
</dbReference>
<evidence type="ECO:0000313" key="2">
    <source>
        <dbReference type="EMBL" id="KIM23683.1"/>
    </source>
</evidence>